<evidence type="ECO:0000313" key="9">
    <source>
        <dbReference type="Proteomes" id="UP000322159"/>
    </source>
</evidence>
<evidence type="ECO:0000256" key="5">
    <source>
        <dbReference type="SAM" id="MobiDB-lite"/>
    </source>
</evidence>
<evidence type="ECO:0000256" key="3">
    <source>
        <dbReference type="ARBA" id="ARBA00022989"/>
    </source>
</evidence>
<feature type="domain" description="Amino acid permease/ SLC12A" evidence="7">
    <location>
        <begin position="64"/>
        <end position="482"/>
    </location>
</feature>
<organism evidence="8 9">
    <name type="scientific">Protaetiibacter larvae</name>
    <dbReference type="NCBI Taxonomy" id="2592654"/>
    <lineage>
        <taxon>Bacteria</taxon>
        <taxon>Bacillati</taxon>
        <taxon>Actinomycetota</taxon>
        <taxon>Actinomycetes</taxon>
        <taxon>Micrococcales</taxon>
        <taxon>Microbacteriaceae</taxon>
        <taxon>Protaetiibacter</taxon>
    </lineage>
</organism>
<dbReference type="OrthoDB" id="137613at2"/>
<dbReference type="GO" id="GO:0016020">
    <property type="term" value="C:membrane"/>
    <property type="evidence" value="ECO:0007669"/>
    <property type="project" value="UniProtKB-SubCell"/>
</dbReference>
<feature type="transmembrane region" description="Helical" evidence="6">
    <location>
        <begin position="151"/>
        <end position="170"/>
    </location>
</feature>
<accession>A0A5C1Y6Z5</accession>
<dbReference type="GO" id="GO:0055085">
    <property type="term" value="P:transmembrane transport"/>
    <property type="evidence" value="ECO:0007669"/>
    <property type="project" value="InterPro"/>
</dbReference>
<feature type="transmembrane region" description="Helical" evidence="6">
    <location>
        <begin position="458"/>
        <end position="479"/>
    </location>
</feature>
<feature type="transmembrane region" description="Helical" evidence="6">
    <location>
        <begin position="177"/>
        <end position="199"/>
    </location>
</feature>
<feature type="transmembrane region" description="Helical" evidence="6">
    <location>
        <begin position="32"/>
        <end position="53"/>
    </location>
</feature>
<dbReference type="Gene3D" id="1.20.1740.10">
    <property type="entry name" value="Amino acid/polyamine transporter I"/>
    <property type="match status" value="1"/>
</dbReference>
<keyword evidence="9" id="KW-1185">Reference proteome</keyword>
<feature type="transmembrane region" description="Helical" evidence="6">
    <location>
        <begin position="109"/>
        <end position="131"/>
    </location>
</feature>
<evidence type="ECO:0000313" key="8">
    <source>
        <dbReference type="EMBL" id="QEO09109.1"/>
    </source>
</evidence>
<dbReference type="PANTHER" id="PTHR42770">
    <property type="entry name" value="AMINO ACID TRANSPORTER-RELATED"/>
    <property type="match status" value="1"/>
</dbReference>
<dbReference type="InterPro" id="IPR004841">
    <property type="entry name" value="AA-permease/SLC12A_dom"/>
</dbReference>
<feature type="transmembrane region" description="Helical" evidence="6">
    <location>
        <begin position="301"/>
        <end position="325"/>
    </location>
</feature>
<sequence length="486" mass="50199">MTTTSTPAVAADAAAGDGAPERAGTGKLRGSLGVASIVFIVVAAASPLGVIGGPVPLGIAFGNGAGFPATFIVVTAVLLLFAVGFTAATPYVRSAGAFYAYVDKGIGRSAGLGTAFSALLSYLVLEAGVFGLFGPGLDSLLQSYGVPAVPWFAYAAVGFVIVSVLSYFNIELSGRVLAVLLIGEVIIVLALDAAVVFSGGGPEGFSTGFANPAEIVSGAPGFAILFAVLSFIGFEATAVFRDEAKDPDKTIPRATYIALIAIGVFYAISSWALISANGESTIVENASENYGTLLADTTEQYLGVVGGHIIQVLFVTSLFACILSFHNISTRYFYSLARRGVLAAPLGIAHTKHGSPSRASLVTAVIIGALVAAAAILQLDPIGQFYTWLGGISSVGFVLLLILTTVAVIGIFRKEQHEVSLWRRLIAPILALVGLLGAFAIILWNLPALVNETSYGPIEFAILALLVVAFVVGPIVGFFRTKVELD</sequence>
<dbReference type="KEGG" id="lyk:FLP23_03205"/>
<protein>
    <submittedName>
        <fullName evidence="8">APC family permease</fullName>
    </submittedName>
</protein>
<proteinExistence type="predicted"/>
<keyword evidence="2 6" id="KW-0812">Transmembrane</keyword>
<dbReference type="EMBL" id="CP043504">
    <property type="protein sequence ID" value="QEO09109.1"/>
    <property type="molecule type" value="Genomic_DNA"/>
</dbReference>
<feature type="transmembrane region" description="Helical" evidence="6">
    <location>
        <begin position="385"/>
        <end position="413"/>
    </location>
</feature>
<gene>
    <name evidence="8" type="ORF">FLP23_03205</name>
</gene>
<comment type="subcellular location">
    <subcellularLocation>
        <location evidence="1">Membrane</location>
        <topology evidence="1">Multi-pass membrane protein</topology>
    </subcellularLocation>
</comment>
<feature type="compositionally biased region" description="Low complexity" evidence="5">
    <location>
        <begin position="8"/>
        <end position="18"/>
    </location>
</feature>
<feature type="region of interest" description="Disordered" evidence="5">
    <location>
        <begin position="1"/>
        <end position="22"/>
    </location>
</feature>
<name>A0A5C1Y6Z5_9MICO</name>
<feature type="transmembrane region" description="Helical" evidence="6">
    <location>
        <begin position="253"/>
        <end position="274"/>
    </location>
</feature>
<feature type="transmembrane region" description="Helical" evidence="6">
    <location>
        <begin position="359"/>
        <end position="379"/>
    </location>
</feature>
<evidence type="ECO:0000256" key="6">
    <source>
        <dbReference type="SAM" id="Phobius"/>
    </source>
</evidence>
<keyword evidence="4 6" id="KW-0472">Membrane</keyword>
<keyword evidence="3 6" id="KW-1133">Transmembrane helix</keyword>
<reference evidence="8 9" key="1">
    <citation type="submission" date="2019-09" db="EMBL/GenBank/DDBJ databases">
        <title>Genome sequencing of strain KACC 19322.</title>
        <authorList>
            <person name="Heo J."/>
            <person name="Kim S.-J."/>
            <person name="Kim J.-S."/>
            <person name="Hong S.-B."/>
            <person name="Kwon S.-W."/>
        </authorList>
    </citation>
    <scope>NUCLEOTIDE SEQUENCE [LARGE SCALE GENOMIC DNA]</scope>
    <source>
        <strain evidence="8 9">KACC 19322</strain>
    </source>
</reference>
<dbReference type="Proteomes" id="UP000322159">
    <property type="component" value="Chromosome"/>
</dbReference>
<feature type="transmembrane region" description="Helical" evidence="6">
    <location>
        <begin position="219"/>
        <end position="241"/>
    </location>
</feature>
<dbReference type="Pfam" id="PF00324">
    <property type="entry name" value="AA_permease"/>
    <property type="match status" value="1"/>
</dbReference>
<feature type="transmembrane region" description="Helical" evidence="6">
    <location>
        <begin position="425"/>
        <end position="446"/>
    </location>
</feature>
<dbReference type="PIRSF" id="PIRSF006060">
    <property type="entry name" value="AA_transporter"/>
    <property type="match status" value="1"/>
</dbReference>
<dbReference type="RefSeq" id="WP_149324539.1">
    <property type="nucleotide sequence ID" value="NZ_CP043504.1"/>
</dbReference>
<evidence type="ECO:0000259" key="7">
    <source>
        <dbReference type="Pfam" id="PF00324"/>
    </source>
</evidence>
<feature type="transmembrane region" description="Helical" evidence="6">
    <location>
        <begin position="65"/>
        <end position="88"/>
    </location>
</feature>
<dbReference type="InterPro" id="IPR050367">
    <property type="entry name" value="APC_superfamily"/>
</dbReference>
<evidence type="ECO:0000256" key="2">
    <source>
        <dbReference type="ARBA" id="ARBA00022692"/>
    </source>
</evidence>
<dbReference type="AlphaFoldDB" id="A0A5C1Y6Z5"/>
<evidence type="ECO:0000256" key="4">
    <source>
        <dbReference type="ARBA" id="ARBA00023136"/>
    </source>
</evidence>
<dbReference type="PANTHER" id="PTHR42770:SF16">
    <property type="entry name" value="AMINO ACID PERMEASE"/>
    <property type="match status" value="1"/>
</dbReference>
<evidence type="ECO:0000256" key="1">
    <source>
        <dbReference type="ARBA" id="ARBA00004141"/>
    </source>
</evidence>